<comment type="caution">
    <text evidence="1">The sequence shown here is derived from an EMBL/GenBank/DDBJ whole genome shotgun (WGS) entry which is preliminary data.</text>
</comment>
<sequence>MEPFAVVTGTISIVSRIIPILKAALLFRSYVKGREGLLDRKKWKESVRLGPEGSRFHSGWYIALEGELRWQYFWGDGNPQDNAGETTHNDPPQGDSIRLELIEEGSHGSEDTFPLATGFVQLSTQWEQANSNARHHITIYETALPIKVRRYIKVFEEGQERRVVIECNTYARQGFADGLPDFYSARHISKEIKLLDASYIAVRSKHNWKKLFLLQFHHACLRLFFEFLTALEADEKEHADDASTDSGFAELWQWNLRTITQRSYEYRDLGEMGRKLISTTDSLIDVARSSSPVVDSTSHANKFMAIDMELRGLCREANERMQNFSDQLDHDLKYLELARDINQTRGVQQLTLLATIFLPLSLAAGVLMKGEDAEPGIFPVLDAMEDAFQKVDTDIKEISRLNDEAKEDVSILLPPELDADKTLLERAKDEKGEPMERFVGVGKLFGKVLPQLEAFLVVQNNVEVVLLMILEIIKAQRLVEEHGEGKSLQSLLKNTLGEALYEQILEAGAAWLVITASLHNSRCAAGGPRKKM</sequence>
<dbReference type="EMBL" id="JAADJF010000035">
    <property type="protein sequence ID" value="KAF4443007.1"/>
    <property type="molecule type" value="Genomic_DNA"/>
</dbReference>
<name>A0A8H4K3L8_9HYPO</name>
<protein>
    <submittedName>
        <fullName evidence="1">Uncharacterized protein</fullName>
    </submittedName>
</protein>
<reference evidence="1 2" key="1">
    <citation type="submission" date="2020-01" db="EMBL/GenBank/DDBJ databases">
        <title>Identification and distribution of gene clusters putatively required for synthesis of sphingolipid metabolism inhibitors in phylogenetically diverse species of the filamentous fungus Fusarium.</title>
        <authorList>
            <person name="Kim H.-S."/>
            <person name="Busman M."/>
            <person name="Brown D.W."/>
            <person name="Divon H."/>
            <person name="Uhlig S."/>
            <person name="Proctor R.H."/>
        </authorList>
    </citation>
    <scope>NUCLEOTIDE SEQUENCE [LARGE SCALE GENOMIC DNA]</scope>
    <source>
        <strain evidence="1 2">NRRL 13308</strain>
    </source>
</reference>
<evidence type="ECO:0000313" key="2">
    <source>
        <dbReference type="Proteomes" id="UP000536711"/>
    </source>
</evidence>
<dbReference type="OrthoDB" id="3231000at2759"/>
<proteinExistence type="predicted"/>
<evidence type="ECO:0000313" key="1">
    <source>
        <dbReference type="EMBL" id="KAF4443007.1"/>
    </source>
</evidence>
<gene>
    <name evidence="1" type="ORF">FACUT_1559</name>
</gene>
<accession>A0A8H4K3L8</accession>
<dbReference type="Proteomes" id="UP000536711">
    <property type="component" value="Unassembled WGS sequence"/>
</dbReference>
<dbReference type="AlphaFoldDB" id="A0A8H4K3L8"/>
<organism evidence="1 2">
    <name type="scientific">Fusarium acutatum</name>
    <dbReference type="NCBI Taxonomy" id="78861"/>
    <lineage>
        <taxon>Eukaryota</taxon>
        <taxon>Fungi</taxon>
        <taxon>Dikarya</taxon>
        <taxon>Ascomycota</taxon>
        <taxon>Pezizomycotina</taxon>
        <taxon>Sordariomycetes</taxon>
        <taxon>Hypocreomycetidae</taxon>
        <taxon>Hypocreales</taxon>
        <taxon>Nectriaceae</taxon>
        <taxon>Fusarium</taxon>
        <taxon>Fusarium fujikuroi species complex</taxon>
    </lineage>
</organism>
<keyword evidence="2" id="KW-1185">Reference proteome</keyword>